<feature type="non-terminal residue" evidence="2">
    <location>
        <position position="1"/>
    </location>
</feature>
<reference evidence="2" key="1">
    <citation type="submission" date="2022-06" db="EMBL/GenBank/DDBJ databases">
        <title>Genome Sequence of Candolleomyces eurysporus.</title>
        <authorList>
            <person name="Buettner E."/>
        </authorList>
    </citation>
    <scope>NUCLEOTIDE SEQUENCE</scope>
    <source>
        <strain evidence="2">VTCC 930004</strain>
    </source>
</reference>
<comment type="caution">
    <text evidence="2">The sequence shown here is derived from an EMBL/GenBank/DDBJ whole genome shotgun (WGS) entry which is preliminary data.</text>
</comment>
<evidence type="ECO:0000256" key="1">
    <source>
        <dbReference type="SAM" id="Phobius"/>
    </source>
</evidence>
<keyword evidence="1" id="KW-0472">Membrane</keyword>
<proteinExistence type="predicted"/>
<protein>
    <submittedName>
        <fullName evidence="2">Uncharacterized protein</fullName>
    </submittedName>
</protein>
<feature type="transmembrane region" description="Helical" evidence="1">
    <location>
        <begin position="248"/>
        <end position="266"/>
    </location>
</feature>
<sequence length="350" mass="40350">MLQDLIAEVAALSPQQLLSLGICASYFALILWLFTLVLDSIQIASSQDKKRRKSSLIYLFWIVTVASFVHTWFYMFQYMAWSFSSFEAKNGIVSSSGSLTRVANWLCETSLYKEALREICFGQMSWWWGEQLWVFIVGIWEVFFYVEGSRHQIKHIWAFMLLSQIVAISSAYSLFCIALLSAKPRPLRKDWEVAVPAKLWIPVFLSMAAIQISPFTDEKTFLPNRLIMHVLTVLPLLSVSPLEKTTTVGLTLVYCYLAIFLCYIPLRIRTTRDMSSVLPEDNQSLYVGLRNLWTHSHSHPVASPIVWDVLWAWISFEIWTLFASTSHLSSGIEPYMLSPRMPWDLETKDD</sequence>
<keyword evidence="1" id="KW-1133">Transmembrane helix</keyword>
<keyword evidence="3" id="KW-1185">Reference proteome</keyword>
<evidence type="ECO:0000313" key="2">
    <source>
        <dbReference type="EMBL" id="KAJ2926250.1"/>
    </source>
</evidence>
<keyword evidence="1" id="KW-0812">Transmembrane</keyword>
<dbReference type="AlphaFoldDB" id="A0A9W8J0Z5"/>
<feature type="transmembrane region" description="Helical" evidence="1">
    <location>
        <begin position="158"/>
        <end position="181"/>
    </location>
</feature>
<organism evidence="2 3">
    <name type="scientific">Candolleomyces eurysporus</name>
    <dbReference type="NCBI Taxonomy" id="2828524"/>
    <lineage>
        <taxon>Eukaryota</taxon>
        <taxon>Fungi</taxon>
        <taxon>Dikarya</taxon>
        <taxon>Basidiomycota</taxon>
        <taxon>Agaricomycotina</taxon>
        <taxon>Agaricomycetes</taxon>
        <taxon>Agaricomycetidae</taxon>
        <taxon>Agaricales</taxon>
        <taxon>Agaricineae</taxon>
        <taxon>Psathyrellaceae</taxon>
        <taxon>Candolleomyces</taxon>
    </lineage>
</organism>
<dbReference type="OrthoDB" id="2126185at2759"/>
<feature type="transmembrane region" description="Helical" evidence="1">
    <location>
        <begin position="58"/>
        <end position="76"/>
    </location>
</feature>
<accession>A0A9W8J0Z5</accession>
<feature type="transmembrane region" description="Helical" evidence="1">
    <location>
        <begin position="126"/>
        <end position="146"/>
    </location>
</feature>
<feature type="transmembrane region" description="Helical" evidence="1">
    <location>
        <begin position="17"/>
        <end position="38"/>
    </location>
</feature>
<evidence type="ECO:0000313" key="3">
    <source>
        <dbReference type="Proteomes" id="UP001140091"/>
    </source>
</evidence>
<gene>
    <name evidence="2" type="ORF">H1R20_g10844</name>
</gene>
<dbReference type="Proteomes" id="UP001140091">
    <property type="component" value="Unassembled WGS sequence"/>
</dbReference>
<name>A0A9W8J0Z5_9AGAR</name>
<dbReference type="EMBL" id="JANBPK010001072">
    <property type="protein sequence ID" value="KAJ2926250.1"/>
    <property type="molecule type" value="Genomic_DNA"/>
</dbReference>